<reference evidence="4" key="1">
    <citation type="submission" date="2020-12" db="EMBL/GenBank/DDBJ databases">
        <authorList>
            <person name="Iha C."/>
        </authorList>
    </citation>
    <scope>NUCLEOTIDE SEQUENCE</scope>
</reference>
<dbReference type="InterPro" id="IPR036318">
    <property type="entry name" value="FAD-bd_PCMH-like_sf"/>
</dbReference>
<dbReference type="GO" id="GO:0016020">
    <property type="term" value="C:membrane"/>
    <property type="evidence" value="ECO:0007669"/>
    <property type="project" value="InterPro"/>
</dbReference>
<evidence type="ECO:0000313" key="5">
    <source>
        <dbReference type="Proteomes" id="UP000708148"/>
    </source>
</evidence>
<dbReference type="PANTHER" id="PTHR43762">
    <property type="entry name" value="L-GULONOLACTONE OXIDASE"/>
    <property type="match status" value="1"/>
</dbReference>
<sequence length="399" mass="42492">MLAITGFAGLTVGGVMGTGGHGSTLVHPTSLSDQATAMTLVDGRGDVVVATGDLLKSARIHLGVMGVVVNVTLPVRDKIKLRLETQVLGEEALLNDQGLLERLRSADYAFILWLHGQKKVLAAEGEALPFETEGDDVAISPVTAEGLDAQLLAHSQRNAAFFCNPAAGPLQNSTITGTFGNITTAGCDTPEACIFGTPWQDLAIAVDLADLPAALRRARQVMDAMSACMPEWLIRLHGSSDNHMSMAWGADKAIIDLVFAIPVAADEPAVFLGATQAVFQVLMHEFGGVPHWGKNGPAFWSKDFGPAAERFPRLAEFLTDMTSMDPSGVFQNAFFRRVIGEAEVEKFPGCALTAKCICDEDAHCGRDQVCVTPTLPDGKEIGLADVADSRSRIRVCEFS</sequence>
<organism evidence="4 5">
    <name type="scientific">Ostreobium quekettii</name>
    <dbReference type="NCBI Taxonomy" id="121088"/>
    <lineage>
        <taxon>Eukaryota</taxon>
        <taxon>Viridiplantae</taxon>
        <taxon>Chlorophyta</taxon>
        <taxon>core chlorophytes</taxon>
        <taxon>Ulvophyceae</taxon>
        <taxon>TCBD clade</taxon>
        <taxon>Bryopsidales</taxon>
        <taxon>Ostreobineae</taxon>
        <taxon>Ostreobiaceae</taxon>
        <taxon>Ostreobium</taxon>
    </lineage>
</organism>
<dbReference type="InterPro" id="IPR010031">
    <property type="entry name" value="FAD_lactone_oxidase-like"/>
</dbReference>
<dbReference type="InterPro" id="IPR016169">
    <property type="entry name" value="FAD-bd_PCMH_sub2"/>
</dbReference>
<comment type="pathway">
    <text evidence="1">Cofactor biosynthesis; L-ascorbate biosynthesis.</text>
</comment>
<evidence type="ECO:0000256" key="1">
    <source>
        <dbReference type="ARBA" id="ARBA00005147"/>
    </source>
</evidence>
<dbReference type="SUPFAM" id="SSF56176">
    <property type="entry name" value="FAD-binding/transporter-associated domain-like"/>
    <property type="match status" value="1"/>
</dbReference>
<evidence type="ECO:0000313" key="4">
    <source>
        <dbReference type="EMBL" id="CAD7699854.1"/>
    </source>
</evidence>
<gene>
    <name evidence="4" type="ORF">OSTQU699_LOCUS5213</name>
</gene>
<accession>A0A8S1J1W6</accession>
<keyword evidence="5" id="KW-1185">Reference proteome</keyword>
<dbReference type="GO" id="GO:0071949">
    <property type="term" value="F:FAD binding"/>
    <property type="evidence" value="ECO:0007669"/>
    <property type="project" value="InterPro"/>
</dbReference>
<dbReference type="Gene3D" id="3.30.70.2520">
    <property type="match status" value="1"/>
</dbReference>
<dbReference type="Gene3D" id="3.30.465.10">
    <property type="match status" value="1"/>
</dbReference>
<dbReference type="AlphaFoldDB" id="A0A8S1J1W6"/>
<dbReference type="Pfam" id="PF04030">
    <property type="entry name" value="ALO"/>
    <property type="match status" value="1"/>
</dbReference>
<evidence type="ECO:0000256" key="2">
    <source>
        <dbReference type="ARBA" id="ARBA00023002"/>
    </source>
</evidence>
<evidence type="ECO:0000259" key="3">
    <source>
        <dbReference type="PROSITE" id="PS51387"/>
    </source>
</evidence>
<proteinExistence type="predicted"/>
<dbReference type="PROSITE" id="PS51387">
    <property type="entry name" value="FAD_PCMH"/>
    <property type="match status" value="1"/>
</dbReference>
<keyword evidence="2" id="KW-0560">Oxidoreductase</keyword>
<dbReference type="EMBL" id="CAJHUC010001125">
    <property type="protein sequence ID" value="CAD7699854.1"/>
    <property type="molecule type" value="Genomic_DNA"/>
</dbReference>
<protein>
    <recommendedName>
        <fullName evidence="3">FAD-binding PCMH-type domain-containing protein</fullName>
    </recommendedName>
</protein>
<dbReference type="Gene3D" id="1.10.45.10">
    <property type="entry name" value="Vanillyl-alcohol Oxidase, Chain A, domain 4"/>
    <property type="match status" value="1"/>
</dbReference>
<dbReference type="OrthoDB" id="1044428at2759"/>
<dbReference type="Proteomes" id="UP000708148">
    <property type="component" value="Unassembled WGS sequence"/>
</dbReference>
<feature type="domain" description="FAD-binding PCMH-type" evidence="3">
    <location>
        <begin position="1"/>
        <end position="78"/>
    </location>
</feature>
<dbReference type="InterPro" id="IPR016166">
    <property type="entry name" value="FAD-bd_PCMH"/>
</dbReference>
<dbReference type="GO" id="GO:0003885">
    <property type="term" value="F:D-arabinono-1,4-lactone oxidase activity"/>
    <property type="evidence" value="ECO:0007669"/>
    <property type="project" value="InterPro"/>
</dbReference>
<dbReference type="PANTHER" id="PTHR43762:SF1">
    <property type="entry name" value="D-ARABINONO-1,4-LACTONE OXIDASE"/>
    <property type="match status" value="1"/>
</dbReference>
<name>A0A8S1J1W6_9CHLO</name>
<dbReference type="InterPro" id="IPR007173">
    <property type="entry name" value="ALO_C"/>
</dbReference>
<dbReference type="InterPro" id="IPR016171">
    <property type="entry name" value="Vanillyl_alc_oxidase_C-sub2"/>
</dbReference>
<comment type="caution">
    <text evidence="4">The sequence shown here is derived from an EMBL/GenBank/DDBJ whole genome shotgun (WGS) entry which is preliminary data.</text>
</comment>